<dbReference type="PANTHER" id="PTHR43798:SF29">
    <property type="entry name" value="AB HYDROLASE-1 DOMAIN-CONTAINING PROTEIN"/>
    <property type="match status" value="1"/>
</dbReference>
<dbReference type="SUPFAM" id="SSF53474">
    <property type="entry name" value="alpha/beta-Hydrolases"/>
    <property type="match status" value="1"/>
</dbReference>
<reference evidence="2" key="1">
    <citation type="journal article" date="2014" name="Int. J. Syst. Evol. Microbiol.">
        <title>Complete genome sequence of Corynebacterium casei LMG S-19264T (=DSM 44701T), isolated from a smear-ripened cheese.</title>
        <authorList>
            <consortium name="US DOE Joint Genome Institute (JGI-PGF)"/>
            <person name="Walter F."/>
            <person name="Albersmeier A."/>
            <person name="Kalinowski J."/>
            <person name="Ruckert C."/>
        </authorList>
    </citation>
    <scope>NUCLEOTIDE SEQUENCE</scope>
    <source>
        <strain evidence="2">KCTC 22169</strain>
    </source>
</reference>
<dbReference type="Pfam" id="PF00561">
    <property type="entry name" value="Abhydrolase_1"/>
    <property type="match status" value="1"/>
</dbReference>
<evidence type="ECO:0000313" key="3">
    <source>
        <dbReference type="Proteomes" id="UP000626148"/>
    </source>
</evidence>
<keyword evidence="3" id="KW-1185">Reference proteome</keyword>
<dbReference type="InterPro" id="IPR050266">
    <property type="entry name" value="AB_hydrolase_sf"/>
</dbReference>
<organism evidence="2 3">
    <name type="scientific">Saccharospirillum salsuginis</name>
    <dbReference type="NCBI Taxonomy" id="418750"/>
    <lineage>
        <taxon>Bacteria</taxon>
        <taxon>Pseudomonadati</taxon>
        <taxon>Pseudomonadota</taxon>
        <taxon>Gammaproteobacteria</taxon>
        <taxon>Oceanospirillales</taxon>
        <taxon>Saccharospirillaceae</taxon>
        <taxon>Saccharospirillum</taxon>
    </lineage>
</organism>
<evidence type="ECO:0000259" key="1">
    <source>
        <dbReference type="Pfam" id="PF00561"/>
    </source>
</evidence>
<accession>A0A918KQ65</accession>
<dbReference type="InterPro" id="IPR029058">
    <property type="entry name" value="AB_hydrolase_fold"/>
</dbReference>
<gene>
    <name evidence="2" type="ORF">GCM10007392_44130</name>
</gene>
<proteinExistence type="predicted"/>
<dbReference type="Gene3D" id="3.40.50.1820">
    <property type="entry name" value="alpha/beta hydrolase"/>
    <property type="match status" value="1"/>
</dbReference>
<dbReference type="InterPro" id="IPR000073">
    <property type="entry name" value="AB_hydrolase_1"/>
</dbReference>
<name>A0A918KQ65_9GAMM</name>
<dbReference type="RefSeq" id="WP_189612880.1">
    <property type="nucleotide sequence ID" value="NZ_BMXR01000015.1"/>
</dbReference>
<protein>
    <submittedName>
        <fullName evidence="2">Alpha/beta hydrolase</fullName>
    </submittedName>
</protein>
<sequence length="236" mass="25942">MSTELPLLLLPGMMCDERLFAPQIEAFQSERPVVVADITGADSMTELARRVLADTPWPRFALGGLSMGGILAMEMVRQAPDRIAGLALMDTNPWAEPEEVREKREPQMQAVREGRLIEVMRDQMAPKYCAAHETECAQLDVILTMAEDLGPAVFLRQSIALRDRPGQTKTLKGVTVPGLALVGEDDQLCPLDRHEAIATLMPDCELVVLPHVGHLSTLQAPDAVNAALNTWLERLT</sequence>
<dbReference type="Proteomes" id="UP000626148">
    <property type="component" value="Unassembled WGS sequence"/>
</dbReference>
<dbReference type="AlphaFoldDB" id="A0A918KQ65"/>
<keyword evidence="2" id="KW-0378">Hydrolase</keyword>
<dbReference type="GO" id="GO:0016787">
    <property type="term" value="F:hydrolase activity"/>
    <property type="evidence" value="ECO:0007669"/>
    <property type="project" value="UniProtKB-KW"/>
</dbReference>
<dbReference type="PRINTS" id="PR00111">
    <property type="entry name" value="ABHYDROLASE"/>
</dbReference>
<dbReference type="PANTHER" id="PTHR43798">
    <property type="entry name" value="MONOACYLGLYCEROL LIPASE"/>
    <property type="match status" value="1"/>
</dbReference>
<evidence type="ECO:0000313" key="2">
    <source>
        <dbReference type="EMBL" id="GGX71932.1"/>
    </source>
</evidence>
<dbReference type="EMBL" id="BMXR01000015">
    <property type="protein sequence ID" value="GGX71932.1"/>
    <property type="molecule type" value="Genomic_DNA"/>
</dbReference>
<comment type="caution">
    <text evidence="2">The sequence shown here is derived from an EMBL/GenBank/DDBJ whole genome shotgun (WGS) entry which is preliminary data.</text>
</comment>
<reference evidence="2" key="2">
    <citation type="submission" date="2020-09" db="EMBL/GenBank/DDBJ databases">
        <authorList>
            <person name="Sun Q."/>
            <person name="Kim S."/>
        </authorList>
    </citation>
    <scope>NUCLEOTIDE SEQUENCE</scope>
    <source>
        <strain evidence="2">KCTC 22169</strain>
    </source>
</reference>
<feature type="domain" description="AB hydrolase-1" evidence="1">
    <location>
        <begin position="42"/>
        <end position="219"/>
    </location>
</feature>